<evidence type="ECO:0000313" key="2">
    <source>
        <dbReference type="Proteomes" id="UP000748531"/>
    </source>
</evidence>
<accession>A0A8J4WJE9</accession>
<gene>
    <name evidence="1" type="ORF">PHET_03774</name>
</gene>
<dbReference type="AlphaFoldDB" id="A0A8J4WJE9"/>
<sequence length="119" mass="13227">MSGDASVQLKKWDLFLSHWGDNLRPVYNLCWRIPALLKKASPLHHSALITCTQKNGLGSITGKTYVELFFHRQLYTLNAVTSACMSELAQNLSALLTSGIPAHEHHVIVQSSMSLVIRV</sequence>
<evidence type="ECO:0000313" key="1">
    <source>
        <dbReference type="EMBL" id="KAF5402534.1"/>
    </source>
</evidence>
<name>A0A8J4WJE9_9TREM</name>
<dbReference type="Proteomes" id="UP000748531">
    <property type="component" value="Unassembled WGS sequence"/>
</dbReference>
<comment type="caution">
    <text evidence="1">The sequence shown here is derived from an EMBL/GenBank/DDBJ whole genome shotgun (WGS) entry which is preliminary data.</text>
</comment>
<dbReference type="OrthoDB" id="6297423at2759"/>
<organism evidence="1 2">
    <name type="scientific">Paragonimus heterotremus</name>
    <dbReference type="NCBI Taxonomy" id="100268"/>
    <lineage>
        <taxon>Eukaryota</taxon>
        <taxon>Metazoa</taxon>
        <taxon>Spiralia</taxon>
        <taxon>Lophotrochozoa</taxon>
        <taxon>Platyhelminthes</taxon>
        <taxon>Trematoda</taxon>
        <taxon>Digenea</taxon>
        <taxon>Plagiorchiida</taxon>
        <taxon>Troglotremata</taxon>
        <taxon>Troglotrematidae</taxon>
        <taxon>Paragonimus</taxon>
    </lineage>
</organism>
<keyword evidence="2" id="KW-1185">Reference proteome</keyword>
<reference evidence="1" key="1">
    <citation type="submission" date="2019-05" db="EMBL/GenBank/DDBJ databases">
        <title>Annotation for the trematode Paragonimus heterotremus.</title>
        <authorList>
            <person name="Choi Y.-J."/>
        </authorList>
    </citation>
    <scope>NUCLEOTIDE SEQUENCE</scope>
    <source>
        <strain evidence="1">LC</strain>
    </source>
</reference>
<dbReference type="EMBL" id="LUCH01001757">
    <property type="protein sequence ID" value="KAF5402534.1"/>
    <property type="molecule type" value="Genomic_DNA"/>
</dbReference>
<proteinExistence type="predicted"/>
<protein>
    <submittedName>
        <fullName evidence="1">Uncharacterized protein</fullName>
    </submittedName>
</protein>